<keyword evidence="1" id="KW-0805">Transcription regulation</keyword>
<proteinExistence type="predicted"/>
<evidence type="ECO:0000256" key="3">
    <source>
        <dbReference type="ARBA" id="ARBA00023163"/>
    </source>
</evidence>
<comment type="caution">
    <text evidence="5">The sequence shown here is derived from an EMBL/GenBank/DDBJ whole genome shotgun (WGS) entry which is preliminary data.</text>
</comment>
<keyword evidence="2 5" id="KW-0238">DNA-binding</keyword>
<dbReference type="RefSeq" id="WP_182503770.1">
    <property type="nucleotide sequence ID" value="NZ_JACJHX010000018.1"/>
</dbReference>
<dbReference type="InterPro" id="IPR000835">
    <property type="entry name" value="HTH_MarR-typ"/>
</dbReference>
<keyword evidence="6" id="KW-1185">Reference proteome</keyword>
<dbReference type="SMART" id="SM00347">
    <property type="entry name" value="HTH_MARR"/>
    <property type="match status" value="1"/>
</dbReference>
<dbReference type="EMBL" id="JACJHX010000018">
    <property type="protein sequence ID" value="MBA9028792.1"/>
    <property type="molecule type" value="Genomic_DNA"/>
</dbReference>
<accession>A0ABR6CUT0</accession>
<dbReference type="PANTHER" id="PTHR42756:SF1">
    <property type="entry name" value="TRANSCRIPTIONAL REPRESSOR OF EMRAB OPERON"/>
    <property type="match status" value="1"/>
</dbReference>
<dbReference type="SUPFAM" id="SSF46785">
    <property type="entry name" value="Winged helix' DNA-binding domain"/>
    <property type="match status" value="1"/>
</dbReference>
<sequence>MSRDKLQKQETLDCLLKSLHKYGMRTVLFQQNMAQKMGVVHTDLKTAEILNETGPITAGELSRITGLSSGSVTALIDRLEKTGYVMREKDEEDRRKVVITPIQKRQKQIKAHFESLAEATKEACLTYTEEELVVILGFVEKVIRIMDHENEKLMAEREENN</sequence>
<dbReference type="InterPro" id="IPR036390">
    <property type="entry name" value="WH_DNA-bd_sf"/>
</dbReference>
<protein>
    <submittedName>
        <fullName evidence="5">DNA-binding MarR family transcriptional regulator</fullName>
    </submittedName>
</protein>
<name>A0ABR6CUT0_9BACI</name>
<organism evidence="5 6">
    <name type="scientific">Peribacillus huizhouensis</name>
    <dbReference type="NCBI Taxonomy" id="1501239"/>
    <lineage>
        <taxon>Bacteria</taxon>
        <taxon>Bacillati</taxon>
        <taxon>Bacillota</taxon>
        <taxon>Bacilli</taxon>
        <taxon>Bacillales</taxon>
        <taxon>Bacillaceae</taxon>
        <taxon>Peribacillus</taxon>
    </lineage>
</organism>
<evidence type="ECO:0000259" key="4">
    <source>
        <dbReference type="PROSITE" id="PS50995"/>
    </source>
</evidence>
<evidence type="ECO:0000313" key="6">
    <source>
        <dbReference type="Proteomes" id="UP000626697"/>
    </source>
</evidence>
<dbReference type="PANTHER" id="PTHR42756">
    <property type="entry name" value="TRANSCRIPTIONAL REGULATOR, MARR"/>
    <property type="match status" value="1"/>
</dbReference>
<dbReference type="InterPro" id="IPR036388">
    <property type="entry name" value="WH-like_DNA-bd_sf"/>
</dbReference>
<gene>
    <name evidence="5" type="ORF">HNP81_004113</name>
</gene>
<evidence type="ECO:0000256" key="2">
    <source>
        <dbReference type="ARBA" id="ARBA00023125"/>
    </source>
</evidence>
<dbReference type="PRINTS" id="PR00598">
    <property type="entry name" value="HTHMARR"/>
</dbReference>
<dbReference type="Pfam" id="PF01047">
    <property type="entry name" value="MarR"/>
    <property type="match status" value="1"/>
</dbReference>
<keyword evidence="3" id="KW-0804">Transcription</keyword>
<dbReference type="Gene3D" id="1.10.10.10">
    <property type="entry name" value="Winged helix-like DNA-binding domain superfamily/Winged helix DNA-binding domain"/>
    <property type="match status" value="1"/>
</dbReference>
<evidence type="ECO:0000313" key="5">
    <source>
        <dbReference type="EMBL" id="MBA9028792.1"/>
    </source>
</evidence>
<reference evidence="5 6" key="1">
    <citation type="submission" date="2020-08" db="EMBL/GenBank/DDBJ databases">
        <title>Genomic Encyclopedia of Type Strains, Phase IV (KMG-IV): sequencing the most valuable type-strain genomes for metagenomic binning, comparative biology and taxonomic classification.</title>
        <authorList>
            <person name="Goeker M."/>
        </authorList>
    </citation>
    <scope>NUCLEOTIDE SEQUENCE [LARGE SCALE GENOMIC DNA]</scope>
    <source>
        <strain evidence="5 6">DSM 105481</strain>
    </source>
</reference>
<feature type="domain" description="HTH marR-type" evidence="4">
    <location>
        <begin position="12"/>
        <end position="144"/>
    </location>
</feature>
<dbReference type="PROSITE" id="PS50995">
    <property type="entry name" value="HTH_MARR_2"/>
    <property type="match status" value="1"/>
</dbReference>
<dbReference type="Proteomes" id="UP000626697">
    <property type="component" value="Unassembled WGS sequence"/>
</dbReference>
<dbReference type="GO" id="GO:0003677">
    <property type="term" value="F:DNA binding"/>
    <property type="evidence" value="ECO:0007669"/>
    <property type="project" value="UniProtKB-KW"/>
</dbReference>
<evidence type="ECO:0000256" key="1">
    <source>
        <dbReference type="ARBA" id="ARBA00023015"/>
    </source>
</evidence>